<dbReference type="Proteomes" id="UP000664534">
    <property type="component" value="Unassembled WGS sequence"/>
</dbReference>
<keyword evidence="5 6" id="KW-0408">Iron</keyword>
<keyword evidence="3 6" id="KW-0349">Heme</keyword>
<evidence type="ECO:0000256" key="4">
    <source>
        <dbReference type="ARBA" id="ARBA00022723"/>
    </source>
</evidence>
<evidence type="ECO:0000256" key="7">
    <source>
        <dbReference type="RuleBase" id="RU000461"/>
    </source>
</evidence>
<name>A0A8H3IMH1_9LECA</name>
<dbReference type="InterPro" id="IPR002401">
    <property type="entry name" value="Cyt_P450_E_grp-I"/>
</dbReference>
<dbReference type="GO" id="GO:0005506">
    <property type="term" value="F:iron ion binding"/>
    <property type="evidence" value="ECO:0007669"/>
    <property type="project" value="InterPro"/>
</dbReference>
<reference evidence="9" key="1">
    <citation type="submission" date="2021-03" db="EMBL/GenBank/DDBJ databases">
        <authorList>
            <person name="Tagirdzhanova G."/>
        </authorList>
    </citation>
    <scope>NUCLEOTIDE SEQUENCE</scope>
</reference>
<sequence>MVLQLSYTGSLIALAIAPLVYLAVTAVYNLFFSPLSRFPGPPLWAISRVFYVRTLMKGDLTRRVKEFHDRYGPVVRLAPNELSFIDGQAWQDVYGHHHGGAPNFPKNPIQSAPDEQGIDAIISANDADHARYRRLLSHSFSDKVLREQEYLPQSYITLLMTRLRERAGSSDTAVVDISRWINFATFDIIGDLAFGESFHCLEQSNYHEWVTVMFSQFKTAIMILSMRYLGLEKPVRMMLPKSLKAKKGIHASSANEKIRRRLAQGAEGTDAQRNDFMTYILRYNNEKGMSVTEIECTFRFLVVAGSETIGTALTAMMGCLLKNPEMLDRVTQEVRQSFPNASQMTSDAVSKLPYLAAVIEEGLRVCPPVSFGTPRVVPAGGAKVSGYHLQAGTFVSCPGYASNHSALNFPDSPSTFNPERWLSSDSKSLRSGAPGSPFNPFSIGPRNCLGRNLAYLEMRLILANLLWQFDFEQMDKSYLWEKQKVFMVWQKDPLMVKVKMRS</sequence>
<keyword evidence="8" id="KW-0812">Transmembrane</keyword>
<comment type="similarity">
    <text evidence="2 7">Belongs to the cytochrome P450 family.</text>
</comment>
<evidence type="ECO:0000256" key="3">
    <source>
        <dbReference type="ARBA" id="ARBA00022617"/>
    </source>
</evidence>
<dbReference type="OrthoDB" id="1470350at2759"/>
<evidence type="ECO:0000256" key="1">
    <source>
        <dbReference type="ARBA" id="ARBA00001971"/>
    </source>
</evidence>
<keyword evidence="7" id="KW-0503">Monooxygenase</keyword>
<evidence type="ECO:0000256" key="5">
    <source>
        <dbReference type="ARBA" id="ARBA00023004"/>
    </source>
</evidence>
<dbReference type="EMBL" id="CAJPDT010000026">
    <property type="protein sequence ID" value="CAF9920690.1"/>
    <property type="molecule type" value="Genomic_DNA"/>
</dbReference>
<feature type="binding site" description="axial binding residue" evidence="6">
    <location>
        <position position="448"/>
    </location>
    <ligand>
        <name>heme</name>
        <dbReference type="ChEBI" id="CHEBI:30413"/>
    </ligand>
    <ligandPart>
        <name>Fe</name>
        <dbReference type="ChEBI" id="CHEBI:18248"/>
    </ligandPart>
</feature>
<protein>
    <recommendedName>
        <fullName evidence="11">Cytochrome P450</fullName>
    </recommendedName>
</protein>
<keyword evidence="8" id="KW-0472">Membrane</keyword>
<dbReference type="PANTHER" id="PTHR24305:SF210">
    <property type="entry name" value="CYTOCHROME P450 MONOOXYGENASE ASQL-RELATED"/>
    <property type="match status" value="1"/>
</dbReference>
<evidence type="ECO:0000256" key="8">
    <source>
        <dbReference type="SAM" id="Phobius"/>
    </source>
</evidence>
<dbReference type="SUPFAM" id="SSF48264">
    <property type="entry name" value="Cytochrome P450"/>
    <property type="match status" value="1"/>
</dbReference>
<dbReference type="PRINTS" id="PR00385">
    <property type="entry name" value="P450"/>
</dbReference>
<dbReference type="InterPro" id="IPR050121">
    <property type="entry name" value="Cytochrome_P450_monoxygenase"/>
</dbReference>
<dbReference type="Pfam" id="PF00067">
    <property type="entry name" value="p450"/>
    <property type="match status" value="1"/>
</dbReference>
<dbReference type="GO" id="GO:0004497">
    <property type="term" value="F:monooxygenase activity"/>
    <property type="evidence" value="ECO:0007669"/>
    <property type="project" value="UniProtKB-KW"/>
</dbReference>
<dbReference type="Gene3D" id="1.10.630.10">
    <property type="entry name" value="Cytochrome P450"/>
    <property type="match status" value="1"/>
</dbReference>
<accession>A0A8H3IMH1</accession>
<proteinExistence type="inferred from homology"/>
<evidence type="ECO:0000256" key="6">
    <source>
        <dbReference type="PIRSR" id="PIRSR602401-1"/>
    </source>
</evidence>
<dbReference type="PROSITE" id="PS00086">
    <property type="entry name" value="CYTOCHROME_P450"/>
    <property type="match status" value="1"/>
</dbReference>
<evidence type="ECO:0000313" key="10">
    <source>
        <dbReference type="Proteomes" id="UP000664534"/>
    </source>
</evidence>
<keyword evidence="10" id="KW-1185">Reference proteome</keyword>
<keyword evidence="4 6" id="KW-0479">Metal-binding</keyword>
<keyword evidence="7" id="KW-0560">Oxidoreductase</keyword>
<evidence type="ECO:0000256" key="2">
    <source>
        <dbReference type="ARBA" id="ARBA00010617"/>
    </source>
</evidence>
<dbReference type="GO" id="GO:0020037">
    <property type="term" value="F:heme binding"/>
    <property type="evidence" value="ECO:0007669"/>
    <property type="project" value="InterPro"/>
</dbReference>
<dbReference type="CDD" id="cd11058">
    <property type="entry name" value="CYP60B-like"/>
    <property type="match status" value="1"/>
</dbReference>
<evidence type="ECO:0008006" key="11">
    <source>
        <dbReference type="Google" id="ProtNLM"/>
    </source>
</evidence>
<dbReference type="InterPro" id="IPR017972">
    <property type="entry name" value="Cyt_P450_CS"/>
</dbReference>
<feature type="transmembrane region" description="Helical" evidence="8">
    <location>
        <begin position="12"/>
        <end position="31"/>
    </location>
</feature>
<comment type="cofactor">
    <cofactor evidence="1 6">
        <name>heme</name>
        <dbReference type="ChEBI" id="CHEBI:30413"/>
    </cofactor>
</comment>
<gene>
    <name evidence="9" type="ORF">IMSHALPRED_004976</name>
</gene>
<dbReference type="PRINTS" id="PR00463">
    <property type="entry name" value="EP450I"/>
</dbReference>
<evidence type="ECO:0000313" key="9">
    <source>
        <dbReference type="EMBL" id="CAF9920690.1"/>
    </source>
</evidence>
<dbReference type="InterPro" id="IPR001128">
    <property type="entry name" value="Cyt_P450"/>
</dbReference>
<dbReference type="AlphaFoldDB" id="A0A8H3IMH1"/>
<comment type="caution">
    <text evidence="9">The sequence shown here is derived from an EMBL/GenBank/DDBJ whole genome shotgun (WGS) entry which is preliminary data.</text>
</comment>
<dbReference type="GO" id="GO:0016705">
    <property type="term" value="F:oxidoreductase activity, acting on paired donors, with incorporation or reduction of molecular oxygen"/>
    <property type="evidence" value="ECO:0007669"/>
    <property type="project" value="InterPro"/>
</dbReference>
<keyword evidence="8" id="KW-1133">Transmembrane helix</keyword>
<organism evidence="9 10">
    <name type="scientific">Imshaugia aleurites</name>
    <dbReference type="NCBI Taxonomy" id="172621"/>
    <lineage>
        <taxon>Eukaryota</taxon>
        <taxon>Fungi</taxon>
        <taxon>Dikarya</taxon>
        <taxon>Ascomycota</taxon>
        <taxon>Pezizomycotina</taxon>
        <taxon>Lecanoromycetes</taxon>
        <taxon>OSLEUM clade</taxon>
        <taxon>Lecanoromycetidae</taxon>
        <taxon>Lecanorales</taxon>
        <taxon>Lecanorineae</taxon>
        <taxon>Parmeliaceae</taxon>
        <taxon>Imshaugia</taxon>
    </lineage>
</organism>
<dbReference type="InterPro" id="IPR036396">
    <property type="entry name" value="Cyt_P450_sf"/>
</dbReference>
<dbReference type="PANTHER" id="PTHR24305">
    <property type="entry name" value="CYTOCHROME P450"/>
    <property type="match status" value="1"/>
</dbReference>